<dbReference type="SUPFAM" id="SSF53062">
    <property type="entry name" value="PTS system fructose IIA component-like"/>
    <property type="match status" value="1"/>
</dbReference>
<dbReference type="InterPro" id="IPR051471">
    <property type="entry name" value="Bacterial_PTS_sugar_comp"/>
</dbReference>
<proteinExistence type="predicted"/>
<keyword evidence="3" id="KW-0963">Cytoplasm</keyword>
<evidence type="ECO:0000313" key="10">
    <source>
        <dbReference type="Proteomes" id="UP000501168"/>
    </source>
</evidence>
<organism evidence="9 10">
    <name type="scientific">Zophobihabitans entericus</name>
    <dbReference type="NCBI Taxonomy" id="1635327"/>
    <lineage>
        <taxon>Bacteria</taxon>
        <taxon>Pseudomonadati</taxon>
        <taxon>Pseudomonadota</taxon>
        <taxon>Gammaproteobacteria</taxon>
        <taxon>Orbales</taxon>
        <taxon>Orbaceae</taxon>
        <taxon>Zophobihabitans</taxon>
    </lineage>
</organism>
<keyword evidence="2" id="KW-0813">Transport</keyword>
<dbReference type="CDD" id="cd00006">
    <property type="entry name" value="PTS_IIA_man"/>
    <property type="match status" value="1"/>
</dbReference>
<dbReference type="KEGG" id="orb:IPMB12_07655"/>
<dbReference type="Gene3D" id="3.40.50.510">
    <property type="entry name" value="Phosphotransferase system, mannose-type IIA component"/>
    <property type="match status" value="1"/>
</dbReference>
<dbReference type="RefSeq" id="WP_166916512.1">
    <property type="nucleotide sequence ID" value="NZ_CP050253.1"/>
</dbReference>
<keyword evidence="7" id="KW-0418">Kinase</keyword>
<sequence>MATELPIILASHGSFAKGALSCAELLMGKQDNVATLSVENDSNIDQLREEFAELYEKMNNDKGLLVLVDIIGGTPCNLASELAIKHKNITIYTGFNIPILLEVLSNRDICYNEICPIINEVYGQSCVNATAILAITNDDVTEL</sequence>
<keyword evidence="10" id="KW-1185">Reference proteome</keyword>
<dbReference type="Proteomes" id="UP000501168">
    <property type="component" value="Chromosome"/>
</dbReference>
<accession>A0A6G9IBG0</accession>
<dbReference type="PROSITE" id="PS51096">
    <property type="entry name" value="PTS_EIIA_TYPE_4"/>
    <property type="match status" value="1"/>
</dbReference>
<evidence type="ECO:0000313" key="9">
    <source>
        <dbReference type="EMBL" id="QIQ21568.1"/>
    </source>
</evidence>
<dbReference type="GO" id="GO:0016020">
    <property type="term" value="C:membrane"/>
    <property type="evidence" value="ECO:0007669"/>
    <property type="project" value="InterPro"/>
</dbReference>
<dbReference type="InterPro" id="IPR036662">
    <property type="entry name" value="PTS_EIIA_man-typ_sf"/>
</dbReference>
<dbReference type="GO" id="GO:0016301">
    <property type="term" value="F:kinase activity"/>
    <property type="evidence" value="ECO:0007669"/>
    <property type="project" value="UniProtKB-KW"/>
</dbReference>
<dbReference type="EMBL" id="CP050253">
    <property type="protein sequence ID" value="QIQ21568.1"/>
    <property type="molecule type" value="Genomic_DNA"/>
</dbReference>
<evidence type="ECO:0000259" key="8">
    <source>
        <dbReference type="PROSITE" id="PS51096"/>
    </source>
</evidence>
<keyword evidence="5" id="KW-0808">Transferase</keyword>
<dbReference type="PANTHER" id="PTHR33799:SF1">
    <property type="entry name" value="PTS SYSTEM MANNOSE-SPECIFIC EIIAB COMPONENT-RELATED"/>
    <property type="match status" value="1"/>
</dbReference>
<evidence type="ECO:0000256" key="3">
    <source>
        <dbReference type="ARBA" id="ARBA00022490"/>
    </source>
</evidence>
<name>A0A6G9IBG0_9GAMM</name>
<dbReference type="InParanoid" id="A0A6G9IBG0"/>
<dbReference type="InterPro" id="IPR033887">
    <property type="entry name" value="PTS_IIA_man"/>
</dbReference>
<dbReference type="GO" id="GO:0009401">
    <property type="term" value="P:phosphoenolpyruvate-dependent sugar phosphotransferase system"/>
    <property type="evidence" value="ECO:0007669"/>
    <property type="project" value="UniProtKB-KW"/>
</dbReference>
<dbReference type="InterPro" id="IPR004701">
    <property type="entry name" value="PTS_EIIA_man-typ"/>
</dbReference>
<evidence type="ECO:0000256" key="1">
    <source>
        <dbReference type="ARBA" id="ARBA00004496"/>
    </source>
</evidence>
<dbReference type="AlphaFoldDB" id="A0A6G9IBG0"/>
<dbReference type="Pfam" id="PF03610">
    <property type="entry name" value="EIIA-man"/>
    <property type="match status" value="1"/>
</dbReference>
<evidence type="ECO:0000256" key="7">
    <source>
        <dbReference type="ARBA" id="ARBA00022777"/>
    </source>
</evidence>
<evidence type="ECO:0000256" key="5">
    <source>
        <dbReference type="ARBA" id="ARBA00022679"/>
    </source>
</evidence>
<evidence type="ECO:0000256" key="4">
    <source>
        <dbReference type="ARBA" id="ARBA00022597"/>
    </source>
</evidence>
<dbReference type="GO" id="GO:0005737">
    <property type="term" value="C:cytoplasm"/>
    <property type="evidence" value="ECO:0007669"/>
    <property type="project" value="UniProtKB-SubCell"/>
</dbReference>
<reference evidence="9 10" key="1">
    <citation type="submission" date="2020-03" db="EMBL/GenBank/DDBJ databases">
        <title>Complete genome sequence of Orbus sp. IPMB12 (BCRC 80908).</title>
        <authorList>
            <person name="Lo W.-S."/>
            <person name="Chang T.-H."/>
            <person name="Kuo C.-H."/>
        </authorList>
    </citation>
    <scope>NUCLEOTIDE SEQUENCE [LARGE SCALE GENOMIC DNA]</scope>
    <source>
        <strain evidence="9 10">IPMB12</strain>
    </source>
</reference>
<protein>
    <submittedName>
        <fullName evidence="9">PTS sugar transporter subunit IIA</fullName>
    </submittedName>
</protein>
<dbReference type="PANTHER" id="PTHR33799">
    <property type="entry name" value="PTS PERMEASE-RELATED-RELATED"/>
    <property type="match status" value="1"/>
</dbReference>
<keyword evidence="6" id="KW-0598">Phosphotransferase system</keyword>
<keyword evidence="4 9" id="KW-0762">Sugar transport</keyword>
<comment type="subcellular location">
    <subcellularLocation>
        <location evidence="1">Cytoplasm</location>
    </subcellularLocation>
</comment>
<evidence type="ECO:0000256" key="2">
    <source>
        <dbReference type="ARBA" id="ARBA00022448"/>
    </source>
</evidence>
<gene>
    <name evidence="9" type="ORF">IPMB12_07655</name>
</gene>
<feature type="domain" description="PTS EIIA type-4" evidence="8">
    <location>
        <begin position="4"/>
        <end position="140"/>
    </location>
</feature>
<evidence type="ECO:0000256" key="6">
    <source>
        <dbReference type="ARBA" id="ARBA00022683"/>
    </source>
</evidence>